<accession>A0A1X6Z575</accession>
<protein>
    <recommendedName>
        <fullName evidence="4">Isopropylmalate isomerase large subunit</fullName>
    </recommendedName>
</protein>
<feature type="transmembrane region" description="Helical" evidence="1">
    <location>
        <begin position="63"/>
        <end position="79"/>
    </location>
</feature>
<reference evidence="2 3" key="1">
    <citation type="submission" date="2017-03" db="EMBL/GenBank/DDBJ databases">
        <authorList>
            <person name="Afonso C.L."/>
            <person name="Miller P.J."/>
            <person name="Scott M.A."/>
            <person name="Spackman E."/>
            <person name="Goraichik I."/>
            <person name="Dimitrov K.M."/>
            <person name="Suarez D.L."/>
            <person name="Swayne D.E."/>
        </authorList>
    </citation>
    <scope>NUCLEOTIDE SEQUENCE [LARGE SCALE GENOMIC DNA]</scope>
    <source>
        <strain evidence="2 3">CECT 8110</strain>
    </source>
</reference>
<evidence type="ECO:0008006" key="4">
    <source>
        <dbReference type="Google" id="ProtNLM"/>
    </source>
</evidence>
<dbReference type="Proteomes" id="UP000193207">
    <property type="component" value="Unassembled WGS sequence"/>
</dbReference>
<feature type="transmembrane region" description="Helical" evidence="1">
    <location>
        <begin position="110"/>
        <end position="131"/>
    </location>
</feature>
<keyword evidence="3" id="KW-1185">Reference proteome</keyword>
<dbReference type="AlphaFoldDB" id="A0A1X6Z575"/>
<feature type="transmembrane region" description="Helical" evidence="1">
    <location>
        <begin position="177"/>
        <end position="198"/>
    </location>
</feature>
<evidence type="ECO:0000313" key="2">
    <source>
        <dbReference type="EMBL" id="SLN41106.1"/>
    </source>
</evidence>
<evidence type="ECO:0000256" key="1">
    <source>
        <dbReference type="SAM" id="Phobius"/>
    </source>
</evidence>
<dbReference type="RefSeq" id="WP_085817759.1">
    <property type="nucleotide sequence ID" value="NZ_FWFU01000002.1"/>
</dbReference>
<feature type="transmembrane region" description="Helical" evidence="1">
    <location>
        <begin position="32"/>
        <end position="51"/>
    </location>
</feature>
<proteinExistence type="predicted"/>
<feature type="transmembrane region" description="Helical" evidence="1">
    <location>
        <begin position="138"/>
        <end position="157"/>
    </location>
</feature>
<keyword evidence="1" id="KW-0812">Transmembrane</keyword>
<name>A0A1X6Z575_9RHOB</name>
<keyword evidence="1" id="KW-0472">Membrane</keyword>
<evidence type="ECO:0000313" key="3">
    <source>
        <dbReference type="Proteomes" id="UP000193207"/>
    </source>
</evidence>
<gene>
    <name evidence="2" type="ORF">ROH8110_02201</name>
</gene>
<dbReference type="OrthoDB" id="428401at2"/>
<keyword evidence="1" id="KW-1133">Transmembrane helix</keyword>
<organism evidence="2 3">
    <name type="scientific">Roseovarius halotolerans</name>
    <dbReference type="NCBI Taxonomy" id="505353"/>
    <lineage>
        <taxon>Bacteria</taxon>
        <taxon>Pseudomonadati</taxon>
        <taxon>Pseudomonadota</taxon>
        <taxon>Alphaproteobacteria</taxon>
        <taxon>Rhodobacterales</taxon>
        <taxon>Roseobacteraceae</taxon>
        <taxon>Roseovarius</taxon>
    </lineage>
</organism>
<dbReference type="EMBL" id="FWFU01000002">
    <property type="protein sequence ID" value="SLN41106.1"/>
    <property type="molecule type" value="Genomic_DNA"/>
</dbReference>
<sequence>MNDILRISWPDLQWIATCTSDHWQAKIGDPHLMGWITVLAYALTCALAFALRRRLPRHPRGQRFFWSFMVVVLAFLAVNKQLDLQSLATAAARCTAKLQGWYAERRGVQVTAILSFIMLTGFYGLILLWIIRKAFWQNAVALLGLTAILAFVLVRAVGFHHVDALIGQSIAGLRMNWILELSGIALVAVNAAALLVHIRRTGPT</sequence>